<dbReference type="PANTHER" id="PTHR22930:SF269">
    <property type="entry name" value="NUCLEASE HARBI1-LIKE PROTEIN"/>
    <property type="match status" value="1"/>
</dbReference>
<dbReference type="GO" id="GO:0005634">
    <property type="term" value="C:nucleus"/>
    <property type="evidence" value="ECO:0007669"/>
    <property type="project" value="UniProtKB-SubCell"/>
</dbReference>
<comment type="cofactor">
    <cofactor evidence="1">
        <name>a divalent metal cation</name>
        <dbReference type="ChEBI" id="CHEBI:60240"/>
    </cofactor>
</comment>
<dbReference type="Pfam" id="PF13359">
    <property type="entry name" value="DDE_Tnp_4"/>
    <property type="match status" value="1"/>
</dbReference>
<dbReference type="AlphaFoldDB" id="A0AAQ4FB02"/>
<evidence type="ECO:0000256" key="5">
    <source>
        <dbReference type="ARBA" id="ARBA00022723"/>
    </source>
</evidence>
<reference evidence="9 10" key="1">
    <citation type="journal article" date="2023" name="Arcadia Sci">
        <title>De novo assembly of a long-read Amblyomma americanum tick genome.</title>
        <authorList>
            <person name="Chou S."/>
            <person name="Poskanzer K.E."/>
            <person name="Rollins M."/>
            <person name="Thuy-Boun P.S."/>
        </authorList>
    </citation>
    <scope>NUCLEOTIDE SEQUENCE [LARGE SCALE GENOMIC DNA]</scope>
    <source>
        <strain evidence="9">F_SG_1</strain>
        <tissue evidence="9">Salivary glands</tissue>
    </source>
</reference>
<keyword evidence="7" id="KW-0539">Nucleus</keyword>
<protein>
    <recommendedName>
        <fullName evidence="8">DDE Tnp4 domain-containing protein</fullName>
    </recommendedName>
</protein>
<keyword evidence="6" id="KW-0378">Hydrolase</keyword>
<sequence length="442" mass="50414">MAARESDEMTELTAEMDVCAPYDDSLLNLLLLEEYCLLKKKKALLELPSPRRWWVRPIWENRKQESEFHTAMPLLMNGDTEYFQKYYRMSSEKFEELHSLVEGPLTKLFVVREPIPSRARLAMTLRYMASGMQIQDVAMAFRVGISTASNIIHETCKVLWQVLQPIFLKVPTTADWQQVAKGFFERWNFPNCVGAVDGKHVQIQAPPNSGSLYFNYKGTYSIVLLAVADSNLKFILVDVGAYGRQSDGGTLGSSRFGKALERGLLGLPPPALFPETSTVAPHVFIGDEAFQLRQDFLRPYPGRGLDDDKRIYNYRLSRARRCAENAFGVMASRFRIFRRVINLLPENADYVVLAACVLHNFLTEDTAYMPPNYADTEDCYGNVTEGQWRQEEEGTTAMHDLEPPVGHNYSRNAAATRDIFNKYFTSTQGAVPWQWTSARLRH</sequence>
<feature type="domain" description="DDE Tnp4" evidence="8">
    <location>
        <begin position="196"/>
        <end position="360"/>
    </location>
</feature>
<dbReference type="InterPro" id="IPR027806">
    <property type="entry name" value="HARBI1_dom"/>
</dbReference>
<evidence type="ECO:0000256" key="2">
    <source>
        <dbReference type="ARBA" id="ARBA00004123"/>
    </source>
</evidence>
<evidence type="ECO:0000259" key="8">
    <source>
        <dbReference type="Pfam" id="PF13359"/>
    </source>
</evidence>
<proteinExistence type="inferred from homology"/>
<dbReference type="GO" id="GO:0016787">
    <property type="term" value="F:hydrolase activity"/>
    <property type="evidence" value="ECO:0007669"/>
    <property type="project" value="UniProtKB-KW"/>
</dbReference>
<evidence type="ECO:0000313" key="9">
    <source>
        <dbReference type="EMBL" id="KAK8783845.1"/>
    </source>
</evidence>
<dbReference type="GO" id="GO:0046872">
    <property type="term" value="F:metal ion binding"/>
    <property type="evidence" value="ECO:0007669"/>
    <property type="project" value="UniProtKB-KW"/>
</dbReference>
<keyword evidence="5" id="KW-0479">Metal-binding</keyword>
<keyword evidence="4" id="KW-0540">Nuclease</keyword>
<dbReference type="Proteomes" id="UP001321473">
    <property type="component" value="Unassembled WGS sequence"/>
</dbReference>
<evidence type="ECO:0000256" key="6">
    <source>
        <dbReference type="ARBA" id="ARBA00022801"/>
    </source>
</evidence>
<evidence type="ECO:0000256" key="4">
    <source>
        <dbReference type="ARBA" id="ARBA00022722"/>
    </source>
</evidence>
<comment type="caution">
    <text evidence="9">The sequence shown here is derived from an EMBL/GenBank/DDBJ whole genome shotgun (WGS) entry which is preliminary data.</text>
</comment>
<evidence type="ECO:0000256" key="7">
    <source>
        <dbReference type="ARBA" id="ARBA00023242"/>
    </source>
</evidence>
<comment type="subcellular location">
    <subcellularLocation>
        <location evidence="2">Nucleus</location>
    </subcellularLocation>
</comment>
<name>A0AAQ4FB02_AMBAM</name>
<evidence type="ECO:0000256" key="1">
    <source>
        <dbReference type="ARBA" id="ARBA00001968"/>
    </source>
</evidence>
<gene>
    <name evidence="9" type="ORF">V5799_009790</name>
</gene>
<keyword evidence="10" id="KW-1185">Reference proteome</keyword>
<dbReference type="PANTHER" id="PTHR22930">
    <property type="match status" value="1"/>
</dbReference>
<evidence type="ECO:0000256" key="3">
    <source>
        <dbReference type="ARBA" id="ARBA00006958"/>
    </source>
</evidence>
<dbReference type="InterPro" id="IPR045249">
    <property type="entry name" value="HARBI1-like"/>
</dbReference>
<dbReference type="EMBL" id="JARKHS020005115">
    <property type="protein sequence ID" value="KAK8783845.1"/>
    <property type="molecule type" value="Genomic_DNA"/>
</dbReference>
<accession>A0AAQ4FB02</accession>
<dbReference type="GO" id="GO:0004518">
    <property type="term" value="F:nuclease activity"/>
    <property type="evidence" value="ECO:0007669"/>
    <property type="project" value="UniProtKB-KW"/>
</dbReference>
<evidence type="ECO:0000313" key="10">
    <source>
        <dbReference type="Proteomes" id="UP001321473"/>
    </source>
</evidence>
<comment type="similarity">
    <text evidence="3">Belongs to the HARBI1 family.</text>
</comment>
<organism evidence="9 10">
    <name type="scientific">Amblyomma americanum</name>
    <name type="common">Lone star tick</name>
    <dbReference type="NCBI Taxonomy" id="6943"/>
    <lineage>
        <taxon>Eukaryota</taxon>
        <taxon>Metazoa</taxon>
        <taxon>Ecdysozoa</taxon>
        <taxon>Arthropoda</taxon>
        <taxon>Chelicerata</taxon>
        <taxon>Arachnida</taxon>
        <taxon>Acari</taxon>
        <taxon>Parasitiformes</taxon>
        <taxon>Ixodida</taxon>
        <taxon>Ixodoidea</taxon>
        <taxon>Ixodidae</taxon>
        <taxon>Amblyomminae</taxon>
        <taxon>Amblyomma</taxon>
    </lineage>
</organism>